<accession>A0AAV6LAU9</accession>
<protein>
    <submittedName>
        <fullName evidence="2">Uncharacterized protein</fullName>
    </submittedName>
</protein>
<comment type="caution">
    <text evidence="2">The sequence shown here is derived from an EMBL/GenBank/DDBJ whole genome shotgun (WGS) entry which is preliminary data.</text>
</comment>
<organism evidence="2 3">
    <name type="scientific">Rhododendron griersonianum</name>
    <dbReference type="NCBI Taxonomy" id="479676"/>
    <lineage>
        <taxon>Eukaryota</taxon>
        <taxon>Viridiplantae</taxon>
        <taxon>Streptophyta</taxon>
        <taxon>Embryophyta</taxon>
        <taxon>Tracheophyta</taxon>
        <taxon>Spermatophyta</taxon>
        <taxon>Magnoliopsida</taxon>
        <taxon>eudicotyledons</taxon>
        <taxon>Gunneridae</taxon>
        <taxon>Pentapetalae</taxon>
        <taxon>asterids</taxon>
        <taxon>Ericales</taxon>
        <taxon>Ericaceae</taxon>
        <taxon>Ericoideae</taxon>
        <taxon>Rhodoreae</taxon>
        <taxon>Rhododendron</taxon>
    </lineage>
</organism>
<evidence type="ECO:0000256" key="1">
    <source>
        <dbReference type="SAM" id="SignalP"/>
    </source>
</evidence>
<dbReference type="Proteomes" id="UP000823749">
    <property type="component" value="Chromosome 2"/>
</dbReference>
<feature type="signal peptide" evidence="1">
    <location>
        <begin position="1"/>
        <end position="24"/>
    </location>
</feature>
<sequence length="103" mass="11368">MSPNTYLTFSTLLFVCLLLEEELSHPSTVFGILLIDLVGMLPLCNISVPFKHVALSSSPKDPNSSCTVMVLTVTEKIDSHFRITSLGTNRVVPSVPAMHFKEY</sequence>
<keyword evidence="3" id="KW-1185">Reference proteome</keyword>
<gene>
    <name evidence="2" type="ORF">RHGRI_004757</name>
</gene>
<reference evidence="2" key="1">
    <citation type="submission" date="2020-08" db="EMBL/GenBank/DDBJ databases">
        <title>Plant Genome Project.</title>
        <authorList>
            <person name="Zhang R.-G."/>
        </authorList>
    </citation>
    <scope>NUCLEOTIDE SEQUENCE</scope>
    <source>
        <strain evidence="2">WSP0</strain>
        <tissue evidence="2">Leaf</tissue>
    </source>
</reference>
<proteinExistence type="predicted"/>
<keyword evidence="1" id="KW-0732">Signal</keyword>
<feature type="chain" id="PRO_5043406153" evidence="1">
    <location>
        <begin position="25"/>
        <end position="103"/>
    </location>
</feature>
<evidence type="ECO:0000313" key="2">
    <source>
        <dbReference type="EMBL" id="KAG5561815.1"/>
    </source>
</evidence>
<dbReference type="EMBL" id="JACTNZ010000002">
    <property type="protein sequence ID" value="KAG5561815.1"/>
    <property type="molecule type" value="Genomic_DNA"/>
</dbReference>
<dbReference type="AlphaFoldDB" id="A0AAV6LAU9"/>
<evidence type="ECO:0000313" key="3">
    <source>
        <dbReference type="Proteomes" id="UP000823749"/>
    </source>
</evidence>
<name>A0AAV6LAU9_9ERIC</name>